<keyword evidence="3" id="KW-1185">Reference proteome</keyword>
<gene>
    <name evidence="2" type="ORF">LWI28_022797</name>
</gene>
<dbReference type="Proteomes" id="UP001064489">
    <property type="component" value="Chromosome 12"/>
</dbReference>
<evidence type="ECO:0000259" key="1">
    <source>
        <dbReference type="Pfam" id="PF22936"/>
    </source>
</evidence>
<reference evidence="2" key="1">
    <citation type="journal article" date="2022" name="Plant J.">
        <title>Strategies of tolerance reflected in two North American maple genomes.</title>
        <authorList>
            <person name="McEvoy S.L."/>
            <person name="Sezen U.U."/>
            <person name="Trouern-Trend A."/>
            <person name="McMahon S.M."/>
            <person name="Schaberg P.G."/>
            <person name="Yang J."/>
            <person name="Wegrzyn J.L."/>
            <person name="Swenson N.G."/>
        </authorList>
    </citation>
    <scope>NUCLEOTIDE SEQUENCE</scope>
    <source>
        <strain evidence="2">91603</strain>
    </source>
</reference>
<proteinExistence type="predicted"/>
<dbReference type="EMBL" id="JAJSOW010000107">
    <property type="protein sequence ID" value="KAI9157451.1"/>
    <property type="molecule type" value="Genomic_DNA"/>
</dbReference>
<dbReference type="PANTHER" id="PTHR47592:SF30">
    <property type="entry name" value="CCHC-TYPE DOMAIN-CONTAINING PROTEIN"/>
    <property type="match status" value="1"/>
</dbReference>
<reference evidence="2" key="2">
    <citation type="submission" date="2023-02" db="EMBL/GenBank/DDBJ databases">
        <authorList>
            <person name="Swenson N.G."/>
            <person name="Wegrzyn J.L."/>
            <person name="Mcevoy S.L."/>
        </authorList>
    </citation>
    <scope>NUCLEOTIDE SEQUENCE</scope>
    <source>
        <strain evidence="2">91603</strain>
        <tissue evidence="2">Leaf</tissue>
    </source>
</reference>
<feature type="domain" description="Retrovirus-related Pol polyprotein from transposon TNT 1-94-like beta-barrel" evidence="1">
    <location>
        <begin position="100"/>
        <end position="143"/>
    </location>
</feature>
<sequence>MARTWRAQPGKEGRSCPTWHACGVCLSWPSHKAWAVLGLGSGARVLARLGTLKKKKEDDTSDNANLVENQYEEIVAMVSEMQIGMITKLNIAIAIKSFDWWLDSGATIHVCNDKSLFYAYEEENDGEVVLMGNHVSAKVLRKGVSIFNLPLERN</sequence>
<dbReference type="AlphaFoldDB" id="A0AAD5IBB6"/>
<dbReference type="PANTHER" id="PTHR47592">
    <property type="entry name" value="PBF68 PROTEIN"/>
    <property type="match status" value="1"/>
</dbReference>
<name>A0AAD5IBB6_ACENE</name>
<protein>
    <recommendedName>
        <fullName evidence="1">Retrovirus-related Pol polyprotein from transposon TNT 1-94-like beta-barrel domain-containing protein</fullName>
    </recommendedName>
</protein>
<dbReference type="Pfam" id="PF22936">
    <property type="entry name" value="Pol_BBD"/>
    <property type="match status" value="1"/>
</dbReference>
<dbReference type="InterPro" id="IPR054722">
    <property type="entry name" value="PolX-like_BBD"/>
</dbReference>
<organism evidence="2 3">
    <name type="scientific">Acer negundo</name>
    <name type="common">Box elder</name>
    <dbReference type="NCBI Taxonomy" id="4023"/>
    <lineage>
        <taxon>Eukaryota</taxon>
        <taxon>Viridiplantae</taxon>
        <taxon>Streptophyta</taxon>
        <taxon>Embryophyta</taxon>
        <taxon>Tracheophyta</taxon>
        <taxon>Spermatophyta</taxon>
        <taxon>Magnoliopsida</taxon>
        <taxon>eudicotyledons</taxon>
        <taxon>Gunneridae</taxon>
        <taxon>Pentapetalae</taxon>
        <taxon>rosids</taxon>
        <taxon>malvids</taxon>
        <taxon>Sapindales</taxon>
        <taxon>Sapindaceae</taxon>
        <taxon>Hippocastanoideae</taxon>
        <taxon>Acereae</taxon>
        <taxon>Acer</taxon>
    </lineage>
</organism>
<accession>A0AAD5IBB6</accession>
<comment type="caution">
    <text evidence="2">The sequence shown here is derived from an EMBL/GenBank/DDBJ whole genome shotgun (WGS) entry which is preliminary data.</text>
</comment>
<evidence type="ECO:0000313" key="2">
    <source>
        <dbReference type="EMBL" id="KAI9157451.1"/>
    </source>
</evidence>
<evidence type="ECO:0000313" key="3">
    <source>
        <dbReference type="Proteomes" id="UP001064489"/>
    </source>
</evidence>